<sequence>MPSEVTLRTRRRTGLSLTVQQSRGSLRSQWGPSTRYVVARGTLPPSAAEPQLPSEATRVPPSIDLNILAYLASDGASASGAAEPQLPSVAVWALRLPIELRCVLGSGRGPSPPVQQSCRLPSVVAGALVRRIKTFLVSRLQEGLVLPVQQSRSSLQKQRELLI</sequence>
<protein>
    <submittedName>
        <fullName evidence="1">Uncharacterized protein</fullName>
    </submittedName>
</protein>
<reference evidence="1 2" key="1">
    <citation type="submission" date="2018-03" db="EMBL/GenBank/DDBJ databases">
        <title>Draft genome sequence of Rohu Carp (Labeo rohita).</title>
        <authorList>
            <person name="Das P."/>
            <person name="Kushwaha B."/>
            <person name="Joshi C.G."/>
            <person name="Kumar D."/>
            <person name="Nagpure N.S."/>
            <person name="Sahoo L."/>
            <person name="Das S.P."/>
            <person name="Bit A."/>
            <person name="Patnaik S."/>
            <person name="Meher P.K."/>
            <person name="Jayasankar P."/>
            <person name="Koringa P.G."/>
            <person name="Patel N.V."/>
            <person name="Hinsu A.T."/>
            <person name="Kumar R."/>
            <person name="Pandey M."/>
            <person name="Agarwal S."/>
            <person name="Srivastava S."/>
            <person name="Singh M."/>
            <person name="Iquebal M.A."/>
            <person name="Jaiswal S."/>
            <person name="Angadi U.B."/>
            <person name="Kumar N."/>
            <person name="Raza M."/>
            <person name="Shah T.M."/>
            <person name="Rai A."/>
            <person name="Jena J.K."/>
        </authorList>
    </citation>
    <scope>NUCLEOTIDE SEQUENCE [LARGE SCALE GENOMIC DNA]</scope>
    <source>
        <strain evidence="1">DASCIFA01</strain>
        <tissue evidence="1">Testis</tissue>
    </source>
</reference>
<evidence type="ECO:0000313" key="1">
    <source>
        <dbReference type="EMBL" id="RXN05987.1"/>
    </source>
</evidence>
<comment type="caution">
    <text evidence="1">The sequence shown here is derived from an EMBL/GenBank/DDBJ whole genome shotgun (WGS) entry which is preliminary data.</text>
</comment>
<organism evidence="1 2">
    <name type="scientific">Labeo rohita</name>
    <name type="common">Indian major carp</name>
    <name type="synonym">Cyprinus rohita</name>
    <dbReference type="NCBI Taxonomy" id="84645"/>
    <lineage>
        <taxon>Eukaryota</taxon>
        <taxon>Metazoa</taxon>
        <taxon>Chordata</taxon>
        <taxon>Craniata</taxon>
        <taxon>Vertebrata</taxon>
        <taxon>Euteleostomi</taxon>
        <taxon>Actinopterygii</taxon>
        <taxon>Neopterygii</taxon>
        <taxon>Teleostei</taxon>
        <taxon>Ostariophysi</taxon>
        <taxon>Cypriniformes</taxon>
        <taxon>Cyprinidae</taxon>
        <taxon>Labeoninae</taxon>
        <taxon>Labeonini</taxon>
        <taxon>Labeo</taxon>
    </lineage>
</organism>
<evidence type="ECO:0000313" key="2">
    <source>
        <dbReference type="Proteomes" id="UP000290572"/>
    </source>
</evidence>
<dbReference type="EMBL" id="QBIY01013384">
    <property type="protein sequence ID" value="RXN05987.1"/>
    <property type="molecule type" value="Genomic_DNA"/>
</dbReference>
<dbReference type="Proteomes" id="UP000290572">
    <property type="component" value="Unassembled WGS sequence"/>
</dbReference>
<proteinExistence type="predicted"/>
<dbReference type="AlphaFoldDB" id="A0A498LK50"/>
<accession>A0A498LK50</accession>
<gene>
    <name evidence="1" type="ORF">ROHU_033108</name>
</gene>
<name>A0A498LK50_LABRO</name>
<keyword evidence="2" id="KW-1185">Reference proteome</keyword>